<keyword evidence="10" id="KW-1185">Reference proteome</keyword>
<comment type="caution">
    <text evidence="9">The sequence shown here is derived from an EMBL/GenBank/DDBJ whole genome shotgun (WGS) entry which is preliminary data.</text>
</comment>
<dbReference type="CDD" id="cd04187">
    <property type="entry name" value="DPM1_like_bac"/>
    <property type="match status" value="1"/>
</dbReference>
<protein>
    <submittedName>
        <fullName evidence="9">Glycosyltransferase</fullName>
    </submittedName>
</protein>
<dbReference type="PATRIC" id="fig|1423770.3.peg.696"/>
<evidence type="ECO:0000256" key="1">
    <source>
        <dbReference type="ARBA" id="ARBA00004141"/>
    </source>
</evidence>
<dbReference type="EMBL" id="AZEZ01000018">
    <property type="protein sequence ID" value="KRL45232.1"/>
    <property type="molecule type" value="Genomic_DNA"/>
</dbReference>
<dbReference type="Pfam" id="PF00535">
    <property type="entry name" value="Glycos_transf_2"/>
    <property type="match status" value="1"/>
</dbReference>
<sequence length="347" mass="38997">MYDAVIYRFIIGGVLIMKLTTLTIVVPCYNEAEVLPTSAATLRRILQNMIDIQQVSQKSKILFVNDGSRDKTWSLIQQLERDNALFTGLKFSRNFGHQNALMAGMKVAGKYSDCVITIDADLQDDENLIPKMVASYQGGNEVVLGVRNDRSSDSHFKRWTAEAFYGLMGKMGVQLVPDHADFRLLGRRAIDVLMEYQETNLFLRGIVPQLGFNTEKLYYQRKPRLAGETKYPLKKMLSFAFDGITSFSIAPVKAIMSLGILVIGISLIMVIYAIVRFFTGNVISGWTSLMISLWFLGGIQLVGISVIGEYIGKIYAEVKHRPRYIIEQDDYTPTQQTAQLNEMVGAS</sequence>
<feature type="transmembrane region" description="Helical" evidence="7">
    <location>
        <begin position="6"/>
        <end position="29"/>
    </location>
</feature>
<keyword evidence="4 7" id="KW-0812">Transmembrane</keyword>
<keyword evidence="2" id="KW-0328">Glycosyltransferase</keyword>
<gene>
    <name evidence="9" type="ORF">FD29_GL000680</name>
</gene>
<dbReference type="GO" id="GO:0005886">
    <property type="term" value="C:plasma membrane"/>
    <property type="evidence" value="ECO:0007669"/>
    <property type="project" value="TreeGrafter"/>
</dbReference>
<evidence type="ECO:0000256" key="4">
    <source>
        <dbReference type="ARBA" id="ARBA00022692"/>
    </source>
</evidence>
<evidence type="ECO:0000256" key="7">
    <source>
        <dbReference type="SAM" id="Phobius"/>
    </source>
</evidence>
<name>A0A0R1QK40_9LACO</name>
<dbReference type="Proteomes" id="UP000050872">
    <property type="component" value="Unassembled WGS sequence"/>
</dbReference>
<proteinExistence type="predicted"/>
<organism evidence="9 10">
    <name type="scientific">Companilactobacillus mindensis DSM 14500</name>
    <dbReference type="NCBI Taxonomy" id="1423770"/>
    <lineage>
        <taxon>Bacteria</taxon>
        <taxon>Bacillati</taxon>
        <taxon>Bacillota</taxon>
        <taxon>Bacilli</taxon>
        <taxon>Lactobacillales</taxon>
        <taxon>Lactobacillaceae</taxon>
        <taxon>Companilactobacillus</taxon>
    </lineage>
</organism>
<dbReference type="SUPFAM" id="SSF53448">
    <property type="entry name" value="Nucleotide-diphospho-sugar transferases"/>
    <property type="match status" value="1"/>
</dbReference>
<keyword evidence="5 7" id="KW-1133">Transmembrane helix</keyword>
<evidence type="ECO:0000313" key="9">
    <source>
        <dbReference type="EMBL" id="KRL45232.1"/>
    </source>
</evidence>
<dbReference type="AlphaFoldDB" id="A0A0R1QK40"/>
<evidence type="ECO:0000256" key="3">
    <source>
        <dbReference type="ARBA" id="ARBA00022679"/>
    </source>
</evidence>
<evidence type="ECO:0000259" key="8">
    <source>
        <dbReference type="Pfam" id="PF00535"/>
    </source>
</evidence>
<reference evidence="9 10" key="1">
    <citation type="journal article" date="2015" name="Genome Announc.">
        <title>Expanding the biotechnology potential of lactobacilli through comparative genomics of 213 strains and associated genera.</title>
        <authorList>
            <person name="Sun Z."/>
            <person name="Harris H.M."/>
            <person name="McCann A."/>
            <person name="Guo C."/>
            <person name="Argimon S."/>
            <person name="Zhang W."/>
            <person name="Yang X."/>
            <person name="Jeffery I.B."/>
            <person name="Cooney J.C."/>
            <person name="Kagawa T.F."/>
            <person name="Liu W."/>
            <person name="Song Y."/>
            <person name="Salvetti E."/>
            <person name="Wrobel A."/>
            <person name="Rasinkangas P."/>
            <person name="Parkhill J."/>
            <person name="Rea M.C."/>
            <person name="O'Sullivan O."/>
            <person name="Ritari J."/>
            <person name="Douillard F.P."/>
            <person name="Paul Ross R."/>
            <person name="Yang R."/>
            <person name="Briner A.E."/>
            <person name="Felis G.E."/>
            <person name="de Vos W.M."/>
            <person name="Barrangou R."/>
            <person name="Klaenhammer T.R."/>
            <person name="Caufield P.W."/>
            <person name="Cui Y."/>
            <person name="Zhang H."/>
            <person name="O'Toole P.W."/>
        </authorList>
    </citation>
    <scope>NUCLEOTIDE SEQUENCE [LARGE SCALE GENOMIC DNA]</scope>
    <source>
        <strain evidence="9 10">DSM 14500</strain>
    </source>
</reference>
<dbReference type="PANTHER" id="PTHR48090:SF1">
    <property type="entry name" value="PROPHAGE BACTOPRENOL GLUCOSYL TRANSFERASE HOMOLOG"/>
    <property type="match status" value="1"/>
</dbReference>
<evidence type="ECO:0000256" key="6">
    <source>
        <dbReference type="ARBA" id="ARBA00023136"/>
    </source>
</evidence>
<evidence type="ECO:0000256" key="5">
    <source>
        <dbReference type="ARBA" id="ARBA00022989"/>
    </source>
</evidence>
<keyword evidence="6 7" id="KW-0472">Membrane</keyword>
<feature type="domain" description="Glycosyltransferase 2-like" evidence="8">
    <location>
        <begin position="23"/>
        <end position="171"/>
    </location>
</feature>
<evidence type="ECO:0000256" key="2">
    <source>
        <dbReference type="ARBA" id="ARBA00022676"/>
    </source>
</evidence>
<dbReference type="GO" id="GO:0016757">
    <property type="term" value="F:glycosyltransferase activity"/>
    <property type="evidence" value="ECO:0007669"/>
    <property type="project" value="UniProtKB-KW"/>
</dbReference>
<feature type="transmembrane region" description="Helical" evidence="7">
    <location>
        <begin position="258"/>
        <end position="279"/>
    </location>
</feature>
<keyword evidence="3 9" id="KW-0808">Transferase</keyword>
<dbReference type="InterPro" id="IPR029044">
    <property type="entry name" value="Nucleotide-diphossugar_trans"/>
</dbReference>
<comment type="subcellular location">
    <subcellularLocation>
        <location evidence="1">Membrane</location>
        <topology evidence="1">Multi-pass membrane protein</topology>
    </subcellularLocation>
</comment>
<dbReference type="Gene3D" id="3.90.550.10">
    <property type="entry name" value="Spore Coat Polysaccharide Biosynthesis Protein SpsA, Chain A"/>
    <property type="match status" value="1"/>
</dbReference>
<feature type="transmembrane region" description="Helical" evidence="7">
    <location>
        <begin position="291"/>
        <end position="311"/>
    </location>
</feature>
<accession>A0A0R1QK40</accession>
<dbReference type="InterPro" id="IPR001173">
    <property type="entry name" value="Glyco_trans_2-like"/>
</dbReference>
<dbReference type="InterPro" id="IPR050256">
    <property type="entry name" value="Glycosyltransferase_2"/>
</dbReference>
<dbReference type="PANTHER" id="PTHR48090">
    <property type="entry name" value="UNDECAPRENYL-PHOSPHATE 4-DEOXY-4-FORMAMIDO-L-ARABINOSE TRANSFERASE-RELATED"/>
    <property type="match status" value="1"/>
</dbReference>
<evidence type="ECO:0000313" key="10">
    <source>
        <dbReference type="Proteomes" id="UP000050872"/>
    </source>
</evidence>